<proteinExistence type="predicted"/>
<feature type="transmembrane region" description="Helical" evidence="1">
    <location>
        <begin position="388"/>
        <end position="410"/>
    </location>
</feature>
<dbReference type="InterPro" id="IPR043968">
    <property type="entry name" value="SGNH"/>
</dbReference>
<feature type="transmembrane region" description="Helical" evidence="1">
    <location>
        <begin position="258"/>
        <end position="277"/>
    </location>
</feature>
<dbReference type="InterPro" id="IPR050879">
    <property type="entry name" value="Acyltransferase_3"/>
</dbReference>
<dbReference type="PANTHER" id="PTHR23028:SF53">
    <property type="entry name" value="ACYL_TRANSF_3 DOMAIN-CONTAINING PROTEIN"/>
    <property type="match status" value="1"/>
</dbReference>
<evidence type="ECO:0000313" key="4">
    <source>
        <dbReference type="EMBL" id="XCH12538.1"/>
    </source>
</evidence>
<keyword evidence="4" id="KW-0012">Acyltransferase</keyword>
<dbReference type="GO" id="GO:0016747">
    <property type="term" value="F:acyltransferase activity, transferring groups other than amino-acyl groups"/>
    <property type="evidence" value="ECO:0007669"/>
    <property type="project" value="InterPro"/>
</dbReference>
<protein>
    <submittedName>
        <fullName evidence="4">Acyltransferase family protein</fullName>
        <ecNumber evidence="4">2.3.1.-</ecNumber>
    </submittedName>
</protein>
<accession>A0AAU8ESX1</accession>
<evidence type="ECO:0000259" key="3">
    <source>
        <dbReference type="Pfam" id="PF19040"/>
    </source>
</evidence>
<feature type="transmembrane region" description="Helical" evidence="1">
    <location>
        <begin position="283"/>
        <end position="301"/>
    </location>
</feature>
<dbReference type="PANTHER" id="PTHR23028">
    <property type="entry name" value="ACETYLTRANSFERASE"/>
    <property type="match status" value="1"/>
</dbReference>
<keyword evidence="1" id="KW-1133">Transmembrane helix</keyword>
<reference evidence="4" key="1">
    <citation type="submission" date="2024-06" db="EMBL/GenBank/DDBJ databases">
        <title>Biodegradation of dimethachlon by Arthrobacter sp. K5: mechanistic insights and ecological implications.</title>
        <authorList>
            <person name="Hu S."/>
            <person name="Lu P."/>
        </authorList>
    </citation>
    <scope>NUCLEOTIDE SEQUENCE</scope>
    <source>
        <strain evidence="4">K5</strain>
    </source>
</reference>
<dbReference type="EMBL" id="CP159279">
    <property type="protein sequence ID" value="XCH12538.1"/>
    <property type="molecule type" value="Genomic_DNA"/>
</dbReference>
<dbReference type="GO" id="GO:0016020">
    <property type="term" value="C:membrane"/>
    <property type="evidence" value="ECO:0007669"/>
    <property type="project" value="TreeGrafter"/>
</dbReference>
<dbReference type="RefSeq" id="WP_353712576.1">
    <property type="nucleotide sequence ID" value="NZ_CP159279.1"/>
</dbReference>
<evidence type="ECO:0000256" key="1">
    <source>
        <dbReference type="SAM" id="Phobius"/>
    </source>
</evidence>
<dbReference type="InterPro" id="IPR002656">
    <property type="entry name" value="Acyl_transf_3_dom"/>
</dbReference>
<dbReference type="GO" id="GO:0009103">
    <property type="term" value="P:lipopolysaccharide biosynthetic process"/>
    <property type="evidence" value="ECO:0007669"/>
    <property type="project" value="TreeGrafter"/>
</dbReference>
<feature type="domain" description="SGNH" evidence="3">
    <location>
        <begin position="474"/>
        <end position="702"/>
    </location>
</feature>
<evidence type="ECO:0000259" key="2">
    <source>
        <dbReference type="Pfam" id="PF01757"/>
    </source>
</evidence>
<gene>
    <name evidence="4" type="ORF">ABRP34_06005</name>
</gene>
<feature type="transmembrane region" description="Helical" evidence="1">
    <location>
        <begin position="203"/>
        <end position="222"/>
    </location>
</feature>
<dbReference type="Pfam" id="PF01757">
    <property type="entry name" value="Acyl_transf_3"/>
    <property type="match status" value="1"/>
</dbReference>
<name>A0AAU8ESX1_9MICC</name>
<feature type="transmembrane region" description="Helical" evidence="1">
    <location>
        <begin position="350"/>
        <end position="367"/>
    </location>
</feature>
<dbReference type="EC" id="2.3.1.-" evidence="4"/>
<keyword evidence="4" id="KW-0808">Transferase</keyword>
<dbReference type="Pfam" id="PF19040">
    <property type="entry name" value="SGNH"/>
    <property type="match status" value="1"/>
</dbReference>
<feature type="transmembrane region" description="Helical" evidence="1">
    <location>
        <begin position="95"/>
        <end position="115"/>
    </location>
</feature>
<organism evidence="4">
    <name type="scientific">Arthrobacter sp. K5</name>
    <dbReference type="NCBI Taxonomy" id="2839623"/>
    <lineage>
        <taxon>Bacteria</taxon>
        <taxon>Bacillati</taxon>
        <taxon>Actinomycetota</taxon>
        <taxon>Actinomycetes</taxon>
        <taxon>Micrococcales</taxon>
        <taxon>Micrococcaceae</taxon>
        <taxon>Arthrobacter</taxon>
    </lineage>
</organism>
<dbReference type="AlphaFoldDB" id="A0AAU8ESX1"/>
<keyword evidence="1" id="KW-0472">Membrane</keyword>
<feature type="domain" description="Acyltransferase 3" evidence="2">
    <location>
        <begin position="29"/>
        <end position="366"/>
    </location>
</feature>
<feature type="transmembrane region" description="Helical" evidence="1">
    <location>
        <begin position="321"/>
        <end position="344"/>
    </location>
</feature>
<feature type="transmembrane region" description="Helical" evidence="1">
    <location>
        <begin position="234"/>
        <end position="251"/>
    </location>
</feature>
<keyword evidence="1" id="KW-0812">Transmembrane</keyword>
<feature type="transmembrane region" description="Helical" evidence="1">
    <location>
        <begin position="167"/>
        <end position="183"/>
    </location>
</feature>
<sequence length="706" mass="76676">MPAIRTLETSRKHPSAVREAPATSQFQPEIQGLRAVAVLLVVLYHLWPERLTGGYVGVDVFFVISGFLITSHMYREVQDGSALGLTRFWARRIRRLLPASLLVLLVSLVAAFLWIPSTLWEVAARQIGASALYVQNWVLATDSVDYSAQHNDASAVQHYWSLSVEEQFYFVWPLLVALLLYIARRPAVASKLGPLSSPRGMMIAGIAFVGATSLIYSVVLTAQSPSVAYFVTPTRVWEFAAGGLAALIFNGRQYSGRLATALAWAGVALIAYAALTFDSGTPFPGWTAMLPVLGTALVFICSGNPARMTPRWWLSRRPAIFLGDVSYGVYLWHWPLIVVLPFVLRHDLGTWEKLLILLASTLLAWITKLTVEDPLRRGRLLKKSLRAYLFAAVGMVLTVAMCFGLTSAAYSESSPDRSAELGACYGPGALDPANGCGPVIGKETPSPAPALVAKQNTQPLHPGCQADAAGTDIVSCDLGVDASQAKETVAIVGDSHATAWYPALETLAKDRSWHIKTYTKSSCPVTAAVRIQASEKTDSNQRDCLAWGQKVARELAGNKSVGTIFAASYSTAFSFESPDNEPFKDPAVDGFAKVWRQWLAAGKKVVVFDDVPRTTGEYVPTCLARQQDALACAVPVNKAIPPNTAITNAAKAMSAEGVKRVVLRNQFCDNKLCYPVVGSMIVYRDFSHISAEYARALAPYIAKQLP</sequence>